<keyword evidence="3" id="KW-1185">Reference proteome</keyword>
<dbReference type="Xenbase" id="XB-GENE-29085035">
    <property type="gene designation" value="LOC101731022"/>
</dbReference>
<dbReference type="Pfam" id="PF11560">
    <property type="entry name" value="LAP2alpha"/>
    <property type="match status" value="1"/>
</dbReference>
<dbReference type="Gene3D" id="1.10.287.3160">
    <property type="match status" value="1"/>
</dbReference>
<dbReference type="AlphaFoldDB" id="A0A8J0QX49"/>
<reference evidence="4" key="1">
    <citation type="submission" date="2025-08" db="UniProtKB">
        <authorList>
            <consortium name="RefSeq"/>
        </authorList>
    </citation>
    <scope>IDENTIFICATION</scope>
    <source>
        <strain evidence="4">Nigerian</strain>
        <tissue evidence="4">Liver and blood</tissue>
    </source>
</reference>
<sequence length="294" mass="33226">MGLEESSEPPKKSSKLFANISKRKPSFPVDEAIKNKIKSQWSVLDKKWAPQKKFYSLFPFEVEDTKFWDVPPKLDPPVAQTIKRTTLPLEDSTGLKDAMDRKAEGALRKTYLAAAAGFKPAIAAASVARSLKVWILQLEKALKKGVPRENLLADLPMVISASDFLTEAALSSVDILAKTTAFATSARRALWLKPWVADIASKNRLLNLPFEGEKLFGSQLELLVEKKSDDKVRSLPQDKRPYKRPSFRGFRTSYKYRQDWRSGKTSGDRNYTQSRGRPSRGRGRPYFNQKPFSA</sequence>
<name>A0A8J0QX49_XENTR</name>
<dbReference type="GeneID" id="101731022"/>
<evidence type="ECO:0000256" key="1">
    <source>
        <dbReference type="SAM" id="MobiDB-lite"/>
    </source>
</evidence>
<dbReference type="KEGG" id="xtr:101731022"/>
<proteinExistence type="predicted"/>
<evidence type="ECO:0000313" key="4">
    <source>
        <dbReference type="RefSeq" id="XP_004910699.2"/>
    </source>
</evidence>
<evidence type="ECO:0000313" key="3">
    <source>
        <dbReference type="Proteomes" id="UP000008143"/>
    </source>
</evidence>
<dbReference type="Proteomes" id="UP000008143">
    <property type="component" value="Chromosome 2"/>
</dbReference>
<dbReference type="InterPro" id="IPR021623">
    <property type="entry name" value="LAP2alpha_C"/>
</dbReference>
<feature type="domain" description="Lamina-associated polypeptide 2 alpha C-terminal" evidence="2">
    <location>
        <begin position="17"/>
        <end position="228"/>
    </location>
</feature>
<protein>
    <submittedName>
        <fullName evidence="4">Lamina-associated polypeptide 2, isoforms alpha/zeta isoform X5</fullName>
    </submittedName>
</protein>
<dbReference type="AGR" id="Xenbase:XB-GENE-29085035"/>
<accession>A0A8J0QX49</accession>
<evidence type="ECO:0000313" key="5">
    <source>
        <dbReference type="Xenbase" id="XB-GENE-29085035"/>
    </source>
</evidence>
<evidence type="ECO:0000259" key="2">
    <source>
        <dbReference type="Pfam" id="PF11560"/>
    </source>
</evidence>
<feature type="region of interest" description="Disordered" evidence="1">
    <location>
        <begin position="258"/>
        <end position="294"/>
    </location>
</feature>
<organism evidence="3 4">
    <name type="scientific">Xenopus tropicalis</name>
    <name type="common">Western clawed frog</name>
    <name type="synonym">Silurana tropicalis</name>
    <dbReference type="NCBI Taxonomy" id="8364"/>
    <lineage>
        <taxon>Eukaryota</taxon>
        <taxon>Metazoa</taxon>
        <taxon>Chordata</taxon>
        <taxon>Craniata</taxon>
        <taxon>Vertebrata</taxon>
        <taxon>Euteleostomi</taxon>
        <taxon>Amphibia</taxon>
        <taxon>Batrachia</taxon>
        <taxon>Anura</taxon>
        <taxon>Pipoidea</taxon>
        <taxon>Pipidae</taxon>
        <taxon>Xenopodinae</taxon>
        <taxon>Xenopus</taxon>
        <taxon>Silurana</taxon>
    </lineage>
</organism>
<gene>
    <name evidence="4 5" type="primary">LOC101731022</name>
</gene>
<dbReference type="RefSeq" id="XP_004910699.2">
    <property type="nucleotide sequence ID" value="XM_004910642.3"/>
</dbReference>
<feature type="compositionally biased region" description="Polar residues" evidence="1">
    <location>
        <begin position="263"/>
        <end position="273"/>
    </location>
</feature>